<organism evidence="2 3">
    <name type="scientific">Sphaerobolus stellatus (strain SS14)</name>
    <dbReference type="NCBI Taxonomy" id="990650"/>
    <lineage>
        <taxon>Eukaryota</taxon>
        <taxon>Fungi</taxon>
        <taxon>Dikarya</taxon>
        <taxon>Basidiomycota</taxon>
        <taxon>Agaricomycotina</taxon>
        <taxon>Agaricomycetes</taxon>
        <taxon>Phallomycetidae</taxon>
        <taxon>Geastrales</taxon>
        <taxon>Sphaerobolaceae</taxon>
        <taxon>Sphaerobolus</taxon>
    </lineage>
</organism>
<keyword evidence="3" id="KW-1185">Reference proteome</keyword>
<accession>A0A0C9UM06</accession>
<reference evidence="2 3" key="1">
    <citation type="submission" date="2014-06" db="EMBL/GenBank/DDBJ databases">
        <title>Evolutionary Origins and Diversification of the Mycorrhizal Mutualists.</title>
        <authorList>
            <consortium name="DOE Joint Genome Institute"/>
            <consortium name="Mycorrhizal Genomics Consortium"/>
            <person name="Kohler A."/>
            <person name="Kuo A."/>
            <person name="Nagy L.G."/>
            <person name="Floudas D."/>
            <person name="Copeland A."/>
            <person name="Barry K.W."/>
            <person name="Cichocki N."/>
            <person name="Veneault-Fourrey C."/>
            <person name="LaButti K."/>
            <person name="Lindquist E.A."/>
            <person name="Lipzen A."/>
            <person name="Lundell T."/>
            <person name="Morin E."/>
            <person name="Murat C."/>
            <person name="Riley R."/>
            <person name="Ohm R."/>
            <person name="Sun H."/>
            <person name="Tunlid A."/>
            <person name="Henrissat B."/>
            <person name="Grigoriev I.V."/>
            <person name="Hibbett D.S."/>
            <person name="Martin F."/>
        </authorList>
    </citation>
    <scope>NUCLEOTIDE SEQUENCE [LARGE SCALE GENOMIC DNA]</scope>
    <source>
        <strain evidence="2 3">SS14</strain>
    </source>
</reference>
<dbReference type="AlphaFoldDB" id="A0A0C9UM06"/>
<proteinExistence type="predicted"/>
<dbReference type="EMBL" id="KN837368">
    <property type="protein sequence ID" value="KIJ26476.1"/>
    <property type="molecule type" value="Genomic_DNA"/>
</dbReference>
<feature type="non-terminal residue" evidence="2">
    <location>
        <position position="342"/>
    </location>
</feature>
<feature type="region of interest" description="Disordered" evidence="1">
    <location>
        <begin position="1"/>
        <end position="26"/>
    </location>
</feature>
<evidence type="ECO:0000256" key="1">
    <source>
        <dbReference type="SAM" id="MobiDB-lite"/>
    </source>
</evidence>
<gene>
    <name evidence="2" type="ORF">M422DRAFT_785236</name>
</gene>
<dbReference type="Proteomes" id="UP000054279">
    <property type="component" value="Unassembled WGS sequence"/>
</dbReference>
<sequence length="342" mass="38099">MARFPSDDESERSENNDATAEKRRADPRKYEVADLLTLRSNDSGHISPEYDFHEALKFHMYGPQWSQLGPTPKFGLTSFEWILSTISSFKVPTIGNSKDGLQKSFNIFLSKGYYISAPRFDFLKAHSSLAPHFIQLNLNMSYHATDPSQYRDAPFTFQETEQMPFIGSEEPRQHLPHDQPSAHYFTNGSNLTQYYTGDSDAHYSAYNDQIVLEHSTDEASNAHLISQYSSQAATALPQSNNDTQPLDRTASFGALLVPHGTPLLIRPDPSQLQQPYFEQPYVDLNVTRKLDSNQYGSQSAVSDQQLAIIANGAIGTPGRTYLALPTSTSTPSMIAGDTNGML</sequence>
<dbReference type="HOGENOM" id="CLU_812739_0_0_1"/>
<evidence type="ECO:0000313" key="3">
    <source>
        <dbReference type="Proteomes" id="UP000054279"/>
    </source>
</evidence>
<protein>
    <submittedName>
        <fullName evidence="2">Uncharacterized protein</fullName>
    </submittedName>
</protein>
<evidence type="ECO:0000313" key="2">
    <source>
        <dbReference type="EMBL" id="KIJ26476.1"/>
    </source>
</evidence>
<name>A0A0C9UM06_SPHS4</name>
<feature type="compositionally biased region" description="Basic and acidic residues" evidence="1">
    <location>
        <begin position="12"/>
        <end position="26"/>
    </location>
</feature>